<protein>
    <recommendedName>
        <fullName evidence="3">DUF3907 family protein</fullName>
    </recommendedName>
</protein>
<dbReference type="Pfam" id="PF13047">
    <property type="entry name" value="DUF3907"/>
    <property type="match status" value="1"/>
</dbReference>
<dbReference type="RefSeq" id="WP_054673402.1">
    <property type="nucleotide sequence ID" value="NZ_BMOF01000017.1"/>
</dbReference>
<dbReference type="AlphaFoldDB" id="A0A8J3B6D7"/>
<gene>
    <name evidence="1" type="ORF">GCM10007043_10960</name>
</gene>
<reference evidence="1" key="2">
    <citation type="submission" date="2020-09" db="EMBL/GenBank/DDBJ databases">
        <authorList>
            <person name="Sun Q."/>
            <person name="Ohkuma M."/>
        </authorList>
    </citation>
    <scope>NUCLEOTIDE SEQUENCE</scope>
    <source>
        <strain evidence="1">JCM 14719</strain>
    </source>
</reference>
<dbReference type="Proteomes" id="UP000637720">
    <property type="component" value="Unassembled WGS sequence"/>
</dbReference>
<name>A0A8J3B6D7_9BACI</name>
<reference evidence="1" key="1">
    <citation type="journal article" date="2014" name="Int. J. Syst. Evol. Microbiol.">
        <title>Complete genome sequence of Corynebacterium casei LMG S-19264T (=DSM 44701T), isolated from a smear-ripened cheese.</title>
        <authorList>
            <consortium name="US DOE Joint Genome Institute (JGI-PGF)"/>
            <person name="Walter F."/>
            <person name="Albersmeier A."/>
            <person name="Kalinowski J."/>
            <person name="Ruckert C."/>
        </authorList>
    </citation>
    <scope>NUCLEOTIDE SEQUENCE</scope>
    <source>
        <strain evidence="1">JCM 14719</strain>
    </source>
</reference>
<keyword evidence="2" id="KW-1185">Reference proteome</keyword>
<evidence type="ECO:0000313" key="2">
    <source>
        <dbReference type="Proteomes" id="UP000637720"/>
    </source>
</evidence>
<sequence>MPNTQLREFCEDTYRRLRRVCADIEAFLNSTTLAQLVEEAGGDREEYEEYFRLYLSDLRHLLVNCENACERLGIVLRRAKFNPEFAEETLYKVYHNCVDLFYYPKGEVYAEDGRYSYTGHDAILFRKPVPERLKRLTLSLSKTFEYLRDELQYYETDYVTKKRMRSTS</sequence>
<evidence type="ECO:0000313" key="1">
    <source>
        <dbReference type="EMBL" id="GGJ98784.1"/>
    </source>
</evidence>
<dbReference type="EMBL" id="BMOF01000017">
    <property type="protein sequence ID" value="GGJ98784.1"/>
    <property type="molecule type" value="Genomic_DNA"/>
</dbReference>
<proteinExistence type="predicted"/>
<evidence type="ECO:0008006" key="3">
    <source>
        <dbReference type="Google" id="ProtNLM"/>
    </source>
</evidence>
<comment type="caution">
    <text evidence="1">The sequence shown here is derived from an EMBL/GenBank/DDBJ whole genome shotgun (WGS) entry which is preliminary data.</text>
</comment>
<organism evidence="1 2">
    <name type="scientific">Calditerricola satsumensis</name>
    <dbReference type="NCBI Taxonomy" id="373054"/>
    <lineage>
        <taxon>Bacteria</taxon>
        <taxon>Bacillati</taxon>
        <taxon>Bacillota</taxon>
        <taxon>Bacilli</taxon>
        <taxon>Bacillales</taxon>
        <taxon>Bacillaceae</taxon>
        <taxon>Calditerricola</taxon>
    </lineage>
</organism>
<accession>A0A8J3B6D7</accession>
<dbReference type="InterPro" id="IPR025013">
    <property type="entry name" value="DUF3907"/>
</dbReference>